<evidence type="ECO:0000259" key="1">
    <source>
        <dbReference type="PROSITE" id="PS51704"/>
    </source>
</evidence>
<dbReference type="OrthoDB" id="5241788at2"/>
<organism evidence="2 3">
    <name type="scientific">Amnibacterium setariae</name>
    <dbReference type="NCBI Taxonomy" id="2306585"/>
    <lineage>
        <taxon>Bacteria</taxon>
        <taxon>Bacillati</taxon>
        <taxon>Actinomycetota</taxon>
        <taxon>Actinomycetes</taxon>
        <taxon>Micrococcales</taxon>
        <taxon>Microbacteriaceae</taxon>
        <taxon>Amnibacterium</taxon>
    </lineage>
</organism>
<dbReference type="PROSITE" id="PS51704">
    <property type="entry name" value="GP_PDE"/>
    <property type="match status" value="1"/>
</dbReference>
<dbReference type="AlphaFoldDB" id="A0A3A1U1L3"/>
<comment type="caution">
    <text evidence="2">The sequence shown here is derived from an EMBL/GenBank/DDBJ whole genome shotgun (WGS) entry which is preliminary data.</text>
</comment>
<dbReference type="GO" id="GO:0008081">
    <property type="term" value="F:phosphoric diester hydrolase activity"/>
    <property type="evidence" value="ECO:0007669"/>
    <property type="project" value="InterPro"/>
</dbReference>
<dbReference type="EMBL" id="QXTG01000002">
    <property type="protein sequence ID" value="RIX27697.1"/>
    <property type="molecule type" value="Genomic_DNA"/>
</dbReference>
<dbReference type="Proteomes" id="UP000265742">
    <property type="component" value="Unassembled WGS sequence"/>
</dbReference>
<dbReference type="PANTHER" id="PTHR43805">
    <property type="entry name" value="GLYCEROPHOSPHORYL DIESTER PHOSPHODIESTERASE"/>
    <property type="match status" value="1"/>
</dbReference>
<feature type="domain" description="GP-PDE" evidence="1">
    <location>
        <begin position="12"/>
        <end position="240"/>
    </location>
</feature>
<dbReference type="InterPro" id="IPR017946">
    <property type="entry name" value="PLC-like_Pdiesterase_TIM-brl"/>
</dbReference>
<name>A0A3A1U1L3_9MICO</name>
<protein>
    <submittedName>
        <fullName evidence="2">Glycerophosphodiester phosphodiesterase</fullName>
    </submittedName>
</protein>
<dbReference type="SUPFAM" id="SSF51695">
    <property type="entry name" value="PLC-like phosphodiesterases"/>
    <property type="match status" value="1"/>
</dbReference>
<proteinExistence type="predicted"/>
<sequence length="241" mass="25034">MSRTDWFDGPLPRILAHRGLAQGAPQNSIRAFQAALAAGATHLETDVRATADGAAVLVHDPALADGRAVASLTLDEVRAALPEVATLAEALAALPDARFNVDVKHESAVAPTGAAVAAASAAQRVLLTSFSGRRRRGVLRLVPTAATSASAGGVAGIVAGLRLRTPALTRVALRGVEAVQIPERALRTDLAAPWSIAAMHAAGVEVHFWVVNDPIRMRELVARGADGIVTDRADLARDALR</sequence>
<reference evidence="3" key="1">
    <citation type="submission" date="2018-09" db="EMBL/GenBank/DDBJ databases">
        <authorList>
            <person name="Kim I."/>
        </authorList>
    </citation>
    <scope>NUCLEOTIDE SEQUENCE [LARGE SCALE GENOMIC DNA]</scope>
    <source>
        <strain evidence="3">DD4a</strain>
    </source>
</reference>
<dbReference type="InterPro" id="IPR030395">
    <property type="entry name" value="GP_PDE_dom"/>
</dbReference>
<dbReference type="Pfam" id="PF03009">
    <property type="entry name" value="GDPD"/>
    <property type="match status" value="1"/>
</dbReference>
<dbReference type="GO" id="GO:0006629">
    <property type="term" value="P:lipid metabolic process"/>
    <property type="evidence" value="ECO:0007669"/>
    <property type="project" value="InterPro"/>
</dbReference>
<accession>A0A3A1U1L3</accession>
<dbReference type="Gene3D" id="3.20.20.190">
    <property type="entry name" value="Phosphatidylinositol (PI) phosphodiesterase"/>
    <property type="match status" value="1"/>
</dbReference>
<keyword evidence="3" id="KW-1185">Reference proteome</keyword>
<gene>
    <name evidence="2" type="ORF">D1781_09085</name>
</gene>
<evidence type="ECO:0000313" key="3">
    <source>
        <dbReference type="Proteomes" id="UP000265742"/>
    </source>
</evidence>
<dbReference type="RefSeq" id="WP_119482006.1">
    <property type="nucleotide sequence ID" value="NZ_QXTG01000002.1"/>
</dbReference>
<evidence type="ECO:0000313" key="2">
    <source>
        <dbReference type="EMBL" id="RIX27697.1"/>
    </source>
</evidence>
<dbReference type="PANTHER" id="PTHR43805:SF1">
    <property type="entry name" value="GP-PDE DOMAIN-CONTAINING PROTEIN"/>
    <property type="match status" value="1"/>
</dbReference>